<comment type="caution">
    <text evidence="1">The sequence shown here is derived from an EMBL/GenBank/DDBJ whole genome shotgun (WGS) entry which is preliminary data.</text>
</comment>
<protein>
    <submittedName>
        <fullName evidence="1">Uncharacterized protein</fullName>
    </submittedName>
</protein>
<reference evidence="1 2" key="1">
    <citation type="submission" date="2023-11" db="EMBL/GenBank/DDBJ databases">
        <title>Halocaridina rubra genome assembly.</title>
        <authorList>
            <person name="Smith C."/>
        </authorList>
    </citation>
    <scope>NUCLEOTIDE SEQUENCE [LARGE SCALE GENOMIC DNA]</scope>
    <source>
        <strain evidence="1">EP-1</strain>
        <tissue evidence="1">Whole</tissue>
    </source>
</reference>
<dbReference type="EMBL" id="JAXCGZ010000250">
    <property type="protein sequence ID" value="KAK7086315.1"/>
    <property type="molecule type" value="Genomic_DNA"/>
</dbReference>
<gene>
    <name evidence="1" type="ORF">SK128_016265</name>
</gene>
<evidence type="ECO:0000313" key="2">
    <source>
        <dbReference type="Proteomes" id="UP001381693"/>
    </source>
</evidence>
<organism evidence="1 2">
    <name type="scientific">Halocaridina rubra</name>
    <name type="common">Hawaiian red shrimp</name>
    <dbReference type="NCBI Taxonomy" id="373956"/>
    <lineage>
        <taxon>Eukaryota</taxon>
        <taxon>Metazoa</taxon>
        <taxon>Ecdysozoa</taxon>
        <taxon>Arthropoda</taxon>
        <taxon>Crustacea</taxon>
        <taxon>Multicrustacea</taxon>
        <taxon>Malacostraca</taxon>
        <taxon>Eumalacostraca</taxon>
        <taxon>Eucarida</taxon>
        <taxon>Decapoda</taxon>
        <taxon>Pleocyemata</taxon>
        <taxon>Caridea</taxon>
        <taxon>Atyoidea</taxon>
        <taxon>Atyidae</taxon>
        <taxon>Halocaridina</taxon>
    </lineage>
</organism>
<sequence length="59" mass="6868">MAWVCKENCGKFEKNKSTLWICWIMEGNQSRDKFTVNIFRVGCPLMDNGPWSTTHSLLD</sequence>
<name>A0AAN9FW15_HALRR</name>
<dbReference type="Proteomes" id="UP001381693">
    <property type="component" value="Unassembled WGS sequence"/>
</dbReference>
<proteinExistence type="predicted"/>
<accession>A0AAN9FW15</accession>
<keyword evidence="2" id="KW-1185">Reference proteome</keyword>
<dbReference type="AlphaFoldDB" id="A0AAN9FW15"/>
<evidence type="ECO:0000313" key="1">
    <source>
        <dbReference type="EMBL" id="KAK7086315.1"/>
    </source>
</evidence>